<keyword evidence="2" id="KW-1185">Reference proteome</keyword>
<dbReference type="EMBL" id="JRLZ01000001">
    <property type="protein sequence ID" value="KGO97366.1"/>
    <property type="molecule type" value="Genomic_DNA"/>
</dbReference>
<gene>
    <name evidence="1" type="ORF">Q767_01850</name>
</gene>
<evidence type="ECO:0000313" key="1">
    <source>
        <dbReference type="EMBL" id="KGO97366.1"/>
    </source>
</evidence>
<dbReference type="PROSITE" id="PS51257">
    <property type="entry name" value="PROKAR_LIPOPROTEIN"/>
    <property type="match status" value="1"/>
</dbReference>
<evidence type="ECO:0000313" key="2">
    <source>
        <dbReference type="Proteomes" id="UP000030149"/>
    </source>
</evidence>
<dbReference type="PATRIC" id="fig|1107311.3.peg.2301"/>
<comment type="caution">
    <text evidence="1">The sequence shown here is derived from an EMBL/GenBank/DDBJ whole genome shotgun (WGS) entry which is preliminary data.</text>
</comment>
<dbReference type="RefSeq" id="WP_023574305.1">
    <property type="nucleotide sequence ID" value="NZ_AVCS01000015.1"/>
</dbReference>
<evidence type="ECO:0008006" key="3">
    <source>
        <dbReference type="Google" id="ProtNLM"/>
    </source>
</evidence>
<protein>
    <recommendedName>
        <fullName evidence="3">Lipoprotein</fullName>
    </recommendedName>
</protein>
<organism evidence="1 2">
    <name type="scientific">Flavobacterium enshiense DK69</name>
    <dbReference type="NCBI Taxonomy" id="1107311"/>
    <lineage>
        <taxon>Bacteria</taxon>
        <taxon>Pseudomonadati</taxon>
        <taxon>Bacteroidota</taxon>
        <taxon>Flavobacteriia</taxon>
        <taxon>Flavobacteriales</taxon>
        <taxon>Flavobacteriaceae</taxon>
        <taxon>Flavobacterium</taxon>
    </lineage>
</organism>
<dbReference type="Proteomes" id="UP000030149">
    <property type="component" value="Unassembled WGS sequence"/>
</dbReference>
<accession>V6S6N8</accession>
<proteinExistence type="predicted"/>
<name>V6S6N8_9FLAO</name>
<dbReference type="AlphaFoldDB" id="V6S6N8"/>
<reference evidence="2" key="1">
    <citation type="submission" date="2013-09" db="EMBL/GenBank/DDBJ databases">
        <authorList>
            <person name="Zeng Z."/>
            <person name="Chen C."/>
        </authorList>
    </citation>
    <scope>NUCLEOTIDE SEQUENCE [LARGE SCALE GENOMIC DNA]</scope>
    <source>
        <strain evidence="2">DK69</strain>
    </source>
</reference>
<reference evidence="1 2" key="2">
    <citation type="journal article" date="2015" name="Stand. Genomic Sci.">
        <title>High quality draft genomic sequence of Flavobacterium enshiense DK69(T) and comparison among Flavobacterium genomes.</title>
        <authorList>
            <person name="Zeng Z."/>
            <person name="Chen C."/>
            <person name="Du H."/>
            <person name="Wang G."/>
            <person name="Li M."/>
        </authorList>
    </citation>
    <scope>NUCLEOTIDE SEQUENCE [LARGE SCALE GENOMIC DNA]</scope>
    <source>
        <strain evidence="1 2">DK69</strain>
    </source>
</reference>
<sequence>MIKLLALTIIGLSICSCNNDIKIITNKDNKECRRLATCFIYDEYSNNLVGRETNSTDGDVIIASPNIDKERELYYDLAEQMKISNKDNIEFLSKTKTLSIKNFSENKVYNVRIKKTYLGKVTYKDYKIEPTEEICIGCDTDFDLDLEFIEKQIQNPYPDSGYYKEYYLPFEGKIKKANKIEYSIHKIDLISEY</sequence>